<feature type="coiled-coil region" evidence="1">
    <location>
        <begin position="94"/>
        <end position="126"/>
    </location>
</feature>
<name>M4NL28_9GAMM</name>
<dbReference type="STRING" id="666685.R2APBS1_1300"/>
<gene>
    <name evidence="4" type="ORF">R2APBS1_1300</name>
</gene>
<reference evidence="4 5" key="1">
    <citation type="submission" date="2012-04" db="EMBL/GenBank/DDBJ databases">
        <title>Complete genome of Rhodanobacter sp. 2APBS1.</title>
        <authorList>
            <consortium name="US DOE Joint Genome Institute"/>
            <person name="Huntemann M."/>
            <person name="Wei C.-L."/>
            <person name="Han J."/>
            <person name="Detter J.C."/>
            <person name="Han C."/>
            <person name="Tapia R."/>
            <person name="Munk A.C.C."/>
            <person name="Chen A."/>
            <person name="Krypides N."/>
            <person name="Mavromatis K."/>
            <person name="Markowitz V."/>
            <person name="Szeto E."/>
            <person name="Ivanova N."/>
            <person name="Mikhailova N."/>
            <person name="Ovchinnikova G."/>
            <person name="Pagani I."/>
            <person name="Pati A."/>
            <person name="Goodwin L."/>
            <person name="Peters L."/>
            <person name="Pitluck S."/>
            <person name="Woyke T."/>
            <person name="Prakash O."/>
            <person name="Elkins J."/>
            <person name="Brown S."/>
            <person name="Palumbo A."/>
            <person name="Hemme C."/>
            <person name="Zhou J."/>
            <person name="Watson D."/>
            <person name="Jardine P."/>
            <person name="Kostka J."/>
            <person name="Green S."/>
        </authorList>
    </citation>
    <scope>NUCLEOTIDE SEQUENCE [LARGE SCALE GENOMIC DNA]</scope>
    <source>
        <strain evidence="4 5">2APBS1</strain>
    </source>
</reference>
<dbReference type="HOGENOM" id="CLU_079058_0_0_6"/>
<dbReference type="Pfam" id="PF20229">
    <property type="entry name" value="ChrB_N"/>
    <property type="match status" value="1"/>
</dbReference>
<dbReference type="Proteomes" id="UP000011859">
    <property type="component" value="Chromosome"/>
</dbReference>
<evidence type="ECO:0000256" key="1">
    <source>
        <dbReference type="SAM" id="Coils"/>
    </source>
</evidence>
<proteinExistence type="predicted"/>
<evidence type="ECO:0000259" key="3">
    <source>
        <dbReference type="Pfam" id="PF20229"/>
    </source>
</evidence>
<protein>
    <recommendedName>
        <fullName evidence="6">Chromate resistance protein</fullName>
    </recommendedName>
</protein>
<dbReference type="InterPro" id="IPR018634">
    <property type="entry name" value="ChrB_C"/>
</dbReference>
<evidence type="ECO:0000259" key="2">
    <source>
        <dbReference type="Pfam" id="PF09828"/>
    </source>
</evidence>
<feature type="domain" description="ChrB N-terminal" evidence="3">
    <location>
        <begin position="22"/>
        <end position="155"/>
    </location>
</feature>
<organism evidence="4 5">
    <name type="scientific">Rhodanobacter denitrificans</name>
    <dbReference type="NCBI Taxonomy" id="666685"/>
    <lineage>
        <taxon>Bacteria</taxon>
        <taxon>Pseudomonadati</taxon>
        <taxon>Pseudomonadota</taxon>
        <taxon>Gammaproteobacteria</taxon>
        <taxon>Lysobacterales</taxon>
        <taxon>Rhodanobacteraceae</taxon>
        <taxon>Rhodanobacter</taxon>
    </lineage>
</organism>
<evidence type="ECO:0000313" key="4">
    <source>
        <dbReference type="EMBL" id="AGG88451.1"/>
    </source>
</evidence>
<keyword evidence="5" id="KW-1185">Reference proteome</keyword>
<dbReference type="KEGG" id="rhd:R2APBS1_1300"/>
<feature type="domain" description="ChrB C-terminal" evidence="2">
    <location>
        <begin position="184"/>
        <end position="312"/>
    </location>
</feature>
<dbReference type="AlphaFoldDB" id="M4NL28"/>
<keyword evidence="1" id="KW-0175">Coiled coil</keyword>
<dbReference type="eggNOG" id="COG4275">
    <property type="taxonomic scope" value="Bacteria"/>
</dbReference>
<dbReference type="OrthoDB" id="6605953at2"/>
<evidence type="ECO:0008006" key="6">
    <source>
        <dbReference type="Google" id="ProtNLM"/>
    </source>
</evidence>
<evidence type="ECO:0000313" key="5">
    <source>
        <dbReference type="Proteomes" id="UP000011859"/>
    </source>
</evidence>
<dbReference type="RefSeq" id="WP_015447290.1">
    <property type="nucleotide sequence ID" value="NC_020541.1"/>
</dbReference>
<dbReference type="EMBL" id="CP003470">
    <property type="protein sequence ID" value="AGG88451.1"/>
    <property type="molecule type" value="Genomic_DNA"/>
</dbReference>
<sequence precursor="true">MAYSTTWLMLISSLPGQTQTTRMRVWRALKAAGAGAMRDGVYVLPQADNARAVFDEQAAEVIAADGTAQVIAFDSRDEVQQGALMALFDRSNEYRELFGQLGALQARLATLEEAEARRELAMLRRDVAALVEIDFFPGPPRRQVESTLIDAEAALNARFSPDEPHALHGKVPRCDPAQYRGRLWATREHLWIDRVASAWLIRRFIDRKAKFAWLKTTTSCPKDALGFDFDGATFTHLGARVTFEVLLASFGLGDDRGLARLGALVHYLDVGGVPVPEAAGFAAIMAGARTTQPDDDALLKAIAPVLDSLYAAYAQDSHVKPKRARK</sequence>
<accession>M4NL28</accession>
<dbReference type="Pfam" id="PF09828">
    <property type="entry name" value="ChrB_C"/>
    <property type="match status" value="1"/>
</dbReference>
<dbReference type="InterPro" id="IPR046858">
    <property type="entry name" value="ChrB_N"/>
</dbReference>